<comment type="subcellular location">
    <subcellularLocation>
        <location evidence="1">Nucleus</location>
    </subcellularLocation>
</comment>
<dbReference type="Proteomes" id="UP001161247">
    <property type="component" value="Chromosome 5"/>
</dbReference>
<sequence length="388" mass="43070">MMNITTEEKGSNPPPSSCHATAAPLVLFFESSAGQPEEISIPFKGCEGWPEFAFTTSYDDENLVADVDVDLLNCFSSTENNNNNNASSGGGVGGGEVIEMAADQDDLFSAYIDMKKLEDMKETNNINNLLHASSGGMINVHREEDNDHQNGGGFVVETNNGGGVRLCGGRRKKKERMNKNVMIKTGPTLKKRQRRSPQSCLTTAAAAAENGFVEPRKAMAAEELAELWSIDPKRAKRIVANRHSAARSKERKAQYIVDLEENVKKLNSEVAFLNTRLIANQKETTELAAEKIELKRQLQNMESQAEQVDAQIQAMEEDIKWLRSATGEMEPYQTDQQPQPQYFQFHQPMSSSSSTHQQNKCLPPPLLQNCQQSMLPPYLNVANSQPLF</sequence>
<evidence type="ECO:0000256" key="4">
    <source>
        <dbReference type="ARBA" id="ARBA00023163"/>
    </source>
</evidence>
<dbReference type="PANTHER" id="PTHR13690">
    <property type="entry name" value="TRANSCRIPTION FACTOR POSF21-RELATED"/>
    <property type="match status" value="1"/>
</dbReference>
<organism evidence="9 10">
    <name type="scientific">Oldenlandia corymbosa var. corymbosa</name>
    <dbReference type="NCBI Taxonomy" id="529605"/>
    <lineage>
        <taxon>Eukaryota</taxon>
        <taxon>Viridiplantae</taxon>
        <taxon>Streptophyta</taxon>
        <taxon>Embryophyta</taxon>
        <taxon>Tracheophyta</taxon>
        <taxon>Spermatophyta</taxon>
        <taxon>Magnoliopsida</taxon>
        <taxon>eudicotyledons</taxon>
        <taxon>Gunneridae</taxon>
        <taxon>Pentapetalae</taxon>
        <taxon>asterids</taxon>
        <taxon>lamiids</taxon>
        <taxon>Gentianales</taxon>
        <taxon>Rubiaceae</taxon>
        <taxon>Rubioideae</taxon>
        <taxon>Spermacoceae</taxon>
        <taxon>Hedyotis-Oldenlandia complex</taxon>
        <taxon>Oldenlandia</taxon>
    </lineage>
</organism>
<keyword evidence="6" id="KW-0175">Coiled coil</keyword>
<accession>A0AAV1DHB9</accession>
<dbReference type="AlphaFoldDB" id="A0AAV1DHB9"/>
<dbReference type="PANTHER" id="PTHR13690:SF103">
    <property type="entry name" value="BZIP TRANSCRIPTION FACTOR 18"/>
    <property type="match status" value="1"/>
</dbReference>
<feature type="coiled-coil region" evidence="6">
    <location>
        <begin position="249"/>
        <end position="325"/>
    </location>
</feature>
<dbReference type="SUPFAM" id="SSF57959">
    <property type="entry name" value="Leucine zipper domain"/>
    <property type="match status" value="1"/>
</dbReference>
<name>A0AAV1DHB9_OLDCO</name>
<evidence type="ECO:0000256" key="5">
    <source>
        <dbReference type="ARBA" id="ARBA00023242"/>
    </source>
</evidence>
<dbReference type="CDD" id="cd14703">
    <property type="entry name" value="bZIP_plant_RF2"/>
    <property type="match status" value="1"/>
</dbReference>
<keyword evidence="4" id="KW-0804">Transcription</keyword>
<evidence type="ECO:0000259" key="8">
    <source>
        <dbReference type="PROSITE" id="PS50217"/>
    </source>
</evidence>
<gene>
    <name evidence="9" type="ORF">OLC1_LOCUS15531</name>
</gene>
<protein>
    <submittedName>
        <fullName evidence="9">OLC1v1006445C1</fullName>
    </submittedName>
</protein>
<feature type="compositionally biased region" description="Polar residues" evidence="7">
    <location>
        <begin position="349"/>
        <end position="360"/>
    </location>
</feature>
<keyword evidence="10" id="KW-1185">Reference proteome</keyword>
<evidence type="ECO:0000313" key="10">
    <source>
        <dbReference type="Proteomes" id="UP001161247"/>
    </source>
</evidence>
<evidence type="ECO:0000256" key="2">
    <source>
        <dbReference type="ARBA" id="ARBA00023015"/>
    </source>
</evidence>
<evidence type="ECO:0000256" key="3">
    <source>
        <dbReference type="ARBA" id="ARBA00023125"/>
    </source>
</evidence>
<evidence type="ECO:0000256" key="1">
    <source>
        <dbReference type="ARBA" id="ARBA00004123"/>
    </source>
</evidence>
<keyword evidence="5" id="KW-0539">Nucleus</keyword>
<dbReference type="GO" id="GO:0003700">
    <property type="term" value="F:DNA-binding transcription factor activity"/>
    <property type="evidence" value="ECO:0007669"/>
    <property type="project" value="InterPro"/>
</dbReference>
<dbReference type="InterPro" id="IPR044759">
    <property type="entry name" value="bZIP_RF2"/>
</dbReference>
<dbReference type="Gene3D" id="1.20.5.170">
    <property type="match status" value="1"/>
</dbReference>
<feature type="domain" description="BZIP" evidence="8">
    <location>
        <begin position="231"/>
        <end position="294"/>
    </location>
</feature>
<evidence type="ECO:0000256" key="7">
    <source>
        <dbReference type="SAM" id="MobiDB-lite"/>
    </source>
</evidence>
<dbReference type="Pfam" id="PF07716">
    <property type="entry name" value="bZIP_2"/>
    <property type="match status" value="1"/>
</dbReference>
<dbReference type="SMART" id="SM00338">
    <property type="entry name" value="BRLZ"/>
    <property type="match status" value="1"/>
</dbReference>
<feature type="region of interest" description="Disordered" evidence="7">
    <location>
        <begin position="344"/>
        <end position="364"/>
    </location>
</feature>
<dbReference type="EMBL" id="OX459122">
    <property type="protein sequence ID" value="CAI9107150.1"/>
    <property type="molecule type" value="Genomic_DNA"/>
</dbReference>
<reference evidence="9" key="1">
    <citation type="submission" date="2023-03" db="EMBL/GenBank/DDBJ databases">
        <authorList>
            <person name="Julca I."/>
        </authorList>
    </citation>
    <scope>NUCLEOTIDE SEQUENCE</scope>
</reference>
<evidence type="ECO:0000313" key="9">
    <source>
        <dbReference type="EMBL" id="CAI9107150.1"/>
    </source>
</evidence>
<dbReference type="PROSITE" id="PS50217">
    <property type="entry name" value="BZIP"/>
    <property type="match status" value="1"/>
</dbReference>
<keyword evidence="3" id="KW-0238">DNA-binding</keyword>
<dbReference type="InterPro" id="IPR046347">
    <property type="entry name" value="bZIP_sf"/>
</dbReference>
<dbReference type="GO" id="GO:0005634">
    <property type="term" value="C:nucleus"/>
    <property type="evidence" value="ECO:0007669"/>
    <property type="project" value="UniProtKB-SubCell"/>
</dbReference>
<keyword evidence="2" id="KW-0805">Transcription regulation</keyword>
<evidence type="ECO:0000256" key="6">
    <source>
        <dbReference type="SAM" id="Coils"/>
    </source>
</evidence>
<dbReference type="InterPro" id="IPR004827">
    <property type="entry name" value="bZIP"/>
</dbReference>
<dbReference type="GO" id="GO:0003677">
    <property type="term" value="F:DNA binding"/>
    <property type="evidence" value="ECO:0007669"/>
    <property type="project" value="UniProtKB-KW"/>
</dbReference>
<proteinExistence type="predicted"/>